<proteinExistence type="predicted"/>
<comment type="caution">
    <text evidence="3">The sequence shown here is derived from an EMBL/GenBank/DDBJ whole genome shotgun (WGS) entry which is preliminary data.</text>
</comment>
<accession>A0ABW8RBU0</accession>
<sequence length="335" mass="37091">MLANGKVGFAIIGCGIIADIHAKGIQETEEAELLAVYDVKKDAAVEFASKYCSKVYESIEEILEVAEIDVICICTPSGLHIEQTIQAAKAKKHILVEKPMAIKLEDVDRMIQACEENEVLLGTIFPRRMSPQAQYAKQLIQEGKLGKLSLCSAYVKLYRSQEYYASAGWRGTWEMDGGGAMMNQGIHTVDMLQWLVGPVSSLYGKAKAILRDIEVEDTVVSTLQFESGALGILEITTTAVEGKGQRFEIHGEKGTLEIEEDTITRLVIEGEKIELPSFVPFKVIPDGHRIQIRDMALAIIENRQPIVTGMDGKHSLQIVLGTYESSRCQKEIFLL</sequence>
<dbReference type="RefSeq" id="WP_406579424.1">
    <property type="nucleotide sequence ID" value="NZ_JBJHQH010000003.1"/>
</dbReference>
<dbReference type="PANTHER" id="PTHR43249">
    <property type="entry name" value="UDP-N-ACETYL-2-AMINO-2-DEOXY-D-GLUCURONATE OXIDASE"/>
    <property type="match status" value="1"/>
</dbReference>
<dbReference type="PANTHER" id="PTHR43249:SF1">
    <property type="entry name" value="D-GLUCOSIDE 3-DEHYDROGENASE"/>
    <property type="match status" value="1"/>
</dbReference>
<evidence type="ECO:0000313" key="3">
    <source>
        <dbReference type="EMBL" id="MFK9090728.1"/>
    </source>
</evidence>
<keyword evidence="4" id="KW-1185">Reference proteome</keyword>
<dbReference type="Gene3D" id="3.30.360.10">
    <property type="entry name" value="Dihydrodipicolinate Reductase, domain 2"/>
    <property type="match status" value="1"/>
</dbReference>
<feature type="domain" description="Gfo/Idh/MocA-like oxidoreductase N-terminal" evidence="1">
    <location>
        <begin position="8"/>
        <end position="122"/>
    </location>
</feature>
<dbReference type="InterPro" id="IPR052515">
    <property type="entry name" value="Gfo/Idh/MocA_Oxidoreductase"/>
</dbReference>
<dbReference type="InterPro" id="IPR000683">
    <property type="entry name" value="Gfo/Idh/MocA-like_OxRdtase_N"/>
</dbReference>
<evidence type="ECO:0000259" key="2">
    <source>
        <dbReference type="Pfam" id="PF22725"/>
    </source>
</evidence>
<gene>
    <name evidence="3" type="ORF">ACJEBI_04435</name>
</gene>
<protein>
    <submittedName>
        <fullName evidence="3">Gfo/Idh/MocA family protein</fullName>
    </submittedName>
</protein>
<name>A0ABW8RBU0_9BACI</name>
<dbReference type="Pfam" id="PF22725">
    <property type="entry name" value="GFO_IDH_MocA_C3"/>
    <property type="match status" value="1"/>
</dbReference>
<evidence type="ECO:0000313" key="4">
    <source>
        <dbReference type="Proteomes" id="UP001623041"/>
    </source>
</evidence>
<organism evidence="3 4">
    <name type="scientific">Bacillus salipaludis</name>
    <dbReference type="NCBI Taxonomy" id="2547811"/>
    <lineage>
        <taxon>Bacteria</taxon>
        <taxon>Bacillati</taxon>
        <taxon>Bacillota</taxon>
        <taxon>Bacilli</taxon>
        <taxon>Bacillales</taxon>
        <taxon>Bacillaceae</taxon>
        <taxon>Bacillus</taxon>
    </lineage>
</organism>
<dbReference type="SUPFAM" id="SSF51735">
    <property type="entry name" value="NAD(P)-binding Rossmann-fold domains"/>
    <property type="match status" value="1"/>
</dbReference>
<evidence type="ECO:0000259" key="1">
    <source>
        <dbReference type="Pfam" id="PF01408"/>
    </source>
</evidence>
<dbReference type="InterPro" id="IPR036291">
    <property type="entry name" value="NAD(P)-bd_dom_sf"/>
</dbReference>
<dbReference type="InterPro" id="IPR055170">
    <property type="entry name" value="GFO_IDH_MocA-like_dom"/>
</dbReference>
<dbReference type="Gene3D" id="3.40.50.720">
    <property type="entry name" value="NAD(P)-binding Rossmann-like Domain"/>
    <property type="match status" value="1"/>
</dbReference>
<dbReference type="SUPFAM" id="SSF55347">
    <property type="entry name" value="Glyceraldehyde-3-phosphate dehydrogenase-like, C-terminal domain"/>
    <property type="match status" value="1"/>
</dbReference>
<dbReference type="Proteomes" id="UP001623041">
    <property type="component" value="Unassembled WGS sequence"/>
</dbReference>
<dbReference type="Pfam" id="PF01408">
    <property type="entry name" value="GFO_IDH_MocA"/>
    <property type="match status" value="1"/>
</dbReference>
<dbReference type="EMBL" id="JBJHQH010000003">
    <property type="protein sequence ID" value="MFK9090728.1"/>
    <property type="molecule type" value="Genomic_DNA"/>
</dbReference>
<feature type="domain" description="GFO/IDH/MocA-like oxidoreductase" evidence="2">
    <location>
        <begin position="134"/>
        <end position="257"/>
    </location>
</feature>
<reference evidence="3 4" key="1">
    <citation type="submission" date="2024-11" db="EMBL/GenBank/DDBJ databases">
        <authorList>
            <person name="Lucas J.A."/>
        </authorList>
    </citation>
    <scope>NUCLEOTIDE SEQUENCE [LARGE SCALE GENOMIC DNA]</scope>
    <source>
        <strain evidence="3 4">Z 5.4</strain>
    </source>
</reference>